<feature type="region of interest" description="Disordered" evidence="1">
    <location>
        <begin position="140"/>
        <end position="176"/>
    </location>
</feature>
<dbReference type="Proteomes" id="UP000175707">
    <property type="component" value="Unassembled WGS sequence"/>
</dbReference>
<feature type="compositionally biased region" description="Basic and acidic residues" evidence="1">
    <location>
        <begin position="140"/>
        <end position="153"/>
    </location>
</feature>
<evidence type="ECO:0000313" key="3">
    <source>
        <dbReference type="Proteomes" id="UP000175707"/>
    </source>
</evidence>
<dbReference type="OMA" id="DTHTQDS"/>
<organism evidence="2 3">
    <name type="scientific">Acidithiobacillus caldus</name>
    <dbReference type="NCBI Taxonomy" id="33059"/>
    <lineage>
        <taxon>Bacteria</taxon>
        <taxon>Pseudomonadati</taxon>
        <taxon>Pseudomonadota</taxon>
        <taxon>Acidithiobacillia</taxon>
        <taxon>Acidithiobacillales</taxon>
        <taxon>Acidithiobacillaceae</taxon>
        <taxon>Acidithiobacillus</taxon>
    </lineage>
</organism>
<name>A0A1E7YZM1_9PROT</name>
<dbReference type="EMBL" id="LZYH01000303">
    <property type="protein sequence ID" value="OFC61970.1"/>
    <property type="molecule type" value="Genomic_DNA"/>
</dbReference>
<evidence type="ECO:0000313" key="2">
    <source>
        <dbReference type="EMBL" id="OFC61970.1"/>
    </source>
</evidence>
<comment type="caution">
    <text evidence="2">The sequence shown here is derived from an EMBL/GenBank/DDBJ whole genome shotgun (WGS) entry which is preliminary data.</text>
</comment>
<sequence>MRVFTDKRSGQPYVEIATRAPVKMQMYAKTLAFSHGRTLKGEYKEAAERFFREKPWEQGLKWRPIRGLTARLKDSMGKNEAIGWMQVNMRFPVEIGNDLERLAAEQGVSLSSVCYTLLYWWTWWIYPPASERQRREDYLRFTKSDTHTQDSPKKPGIPKGNRDGQSPSPTEPIPIH</sequence>
<proteinExistence type="predicted"/>
<dbReference type="AlphaFoldDB" id="A0A1E7YZM1"/>
<gene>
    <name evidence="2" type="ORF">BAE30_03285</name>
</gene>
<evidence type="ECO:0000256" key="1">
    <source>
        <dbReference type="SAM" id="MobiDB-lite"/>
    </source>
</evidence>
<accession>A0A1E7YZM1</accession>
<protein>
    <submittedName>
        <fullName evidence="2">Uncharacterized protein</fullName>
    </submittedName>
</protein>
<reference evidence="2 3" key="1">
    <citation type="submission" date="2016-06" db="EMBL/GenBank/DDBJ databases">
        <title>Gene turnover analysis identifies the evolutionary adaptation of the extremophile Acidithiobacillus caldus.</title>
        <authorList>
            <person name="Zhang X."/>
        </authorList>
    </citation>
    <scope>NUCLEOTIDE SEQUENCE [LARGE SCALE GENOMIC DNA]</scope>
    <source>
        <strain evidence="2 3">S1</strain>
    </source>
</reference>